<organism evidence="2 3">
    <name type="scientific">Colletotrichum lupini</name>
    <dbReference type="NCBI Taxonomy" id="145971"/>
    <lineage>
        <taxon>Eukaryota</taxon>
        <taxon>Fungi</taxon>
        <taxon>Dikarya</taxon>
        <taxon>Ascomycota</taxon>
        <taxon>Pezizomycotina</taxon>
        <taxon>Sordariomycetes</taxon>
        <taxon>Hypocreomycetidae</taxon>
        <taxon>Glomerellales</taxon>
        <taxon>Glomerellaceae</taxon>
        <taxon>Colletotrichum</taxon>
        <taxon>Colletotrichum acutatum species complex</taxon>
    </lineage>
</organism>
<dbReference type="RefSeq" id="XP_049146946.1">
    <property type="nucleotide sequence ID" value="XM_049289801.1"/>
</dbReference>
<feature type="region of interest" description="Disordered" evidence="1">
    <location>
        <begin position="116"/>
        <end position="139"/>
    </location>
</feature>
<dbReference type="GeneID" id="73344811"/>
<dbReference type="AlphaFoldDB" id="A0A9Q8SXG0"/>
<feature type="compositionally biased region" description="Polar residues" evidence="1">
    <location>
        <begin position="34"/>
        <end position="55"/>
    </location>
</feature>
<evidence type="ECO:0000313" key="3">
    <source>
        <dbReference type="Proteomes" id="UP000830671"/>
    </source>
</evidence>
<feature type="compositionally biased region" description="Low complexity" evidence="1">
    <location>
        <begin position="17"/>
        <end position="30"/>
    </location>
</feature>
<proteinExistence type="predicted"/>
<reference evidence="2" key="1">
    <citation type="journal article" date="2021" name="Mol. Plant Microbe Interact.">
        <title>Complete Genome Sequence of the Plant-Pathogenic Fungus Colletotrichum lupini.</title>
        <authorList>
            <person name="Baroncelli R."/>
            <person name="Pensec F."/>
            <person name="Da Lio D."/>
            <person name="Boufleur T."/>
            <person name="Vicente I."/>
            <person name="Sarrocco S."/>
            <person name="Picot A."/>
            <person name="Baraldi E."/>
            <person name="Sukno S."/>
            <person name="Thon M."/>
            <person name="Le Floch G."/>
        </authorList>
    </citation>
    <scope>NUCLEOTIDE SEQUENCE</scope>
    <source>
        <strain evidence="2">IMI 504893</strain>
    </source>
</reference>
<evidence type="ECO:0000256" key="1">
    <source>
        <dbReference type="SAM" id="MobiDB-lite"/>
    </source>
</evidence>
<sequence length="139" mass="15272">MSMGMSVGQSVDPAPTPTTTTTIAHSPHPAIRNRPTQRPFTLFTRSPSELFSRNPTGLPPAELPDTPFNSMWGSRIASCERPSLRTRPGSYCAVSPDRFYHGAVCCCPALDVVRSRRPSDASPAPRLTPFQHPRSRLTR</sequence>
<dbReference type="Proteomes" id="UP000830671">
    <property type="component" value="Chromosome 5"/>
</dbReference>
<dbReference type="EMBL" id="CP019477">
    <property type="protein sequence ID" value="UQC85332.1"/>
    <property type="molecule type" value="Genomic_DNA"/>
</dbReference>
<keyword evidence="3" id="KW-1185">Reference proteome</keyword>
<name>A0A9Q8SXG0_9PEZI</name>
<accession>A0A9Q8SXG0</accession>
<evidence type="ECO:0000313" key="2">
    <source>
        <dbReference type="EMBL" id="UQC85332.1"/>
    </source>
</evidence>
<gene>
    <name evidence="2" type="ORF">CLUP02_10829</name>
</gene>
<dbReference type="KEGG" id="clup:CLUP02_10829"/>
<protein>
    <submittedName>
        <fullName evidence="2">Uncharacterized protein</fullName>
    </submittedName>
</protein>
<feature type="region of interest" description="Disordered" evidence="1">
    <location>
        <begin position="1"/>
        <end position="69"/>
    </location>
</feature>